<reference evidence="1" key="2">
    <citation type="submission" date="2023-05" db="EMBL/GenBank/DDBJ databases">
        <authorList>
            <consortium name="Lawrence Berkeley National Laboratory"/>
            <person name="Steindorff A."/>
            <person name="Hensen N."/>
            <person name="Bonometti L."/>
            <person name="Westerberg I."/>
            <person name="Brannstrom I.O."/>
            <person name="Guillou S."/>
            <person name="Cros-Aarteil S."/>
            <person name="Calhoun S."/>
            <person name="Haridas S."/>
            <person name="Kuo A."/>
            <person name="Mondo S."/>
            <person name="Pangilinan J."/>
            <person name="Riley R."/>
            <person name="Labutti K."/>
            <person name="Andreopoulos B."/>
            <person name="Lipzen A."/>
            <person name="Chen C."/>
            <person name="Yanf M."/>
            <person name="Daum C."/>
            <person name="Ng V."/>
            <person name="Clum A."/>
            <person name="Ohm R."/>
            <person name="Martin F."/>
            <person name="Silar P."/>
            <person name="Natvig D."/>
            <person name="Lalanne C."/>
            <person name="Gautier V."/>
            <person name="Ament-Velasquez S.L."/>
            <person name="Kruys A."/>
            <person name="Hutchinson M.I."/>
            <person name="Powell A.J."/>
            <person name="Barry K."/>
            <person name="Miller A.N."/>
            <person name="Grigoriev I.V."/>
            <person name="Debuchy R."/>
            <person name="Gladieux P."/>
            <person name="Thoren M.H."/>
            <person name="Johannesson H."/>
        </authorList>
    </citation>
    <scope>NUCLEOTIDE SEQUENCE</scope>
    <source>
        <strain evidence="1">CBS 731.68</strain>
    </source>
</reference>
<accession>A0AAN6YY69</accession>
<keyword evidence="2" id="KW-1185">Reference proteome</keyword>
<name>A0AAN6YY69_9PEZI</name>
<dbReference type="GeneID" id="87834046"/>
<sequence length="109" mass="12216">MTKRNRGCNGRMQYAALNPKYVDRLNKFIADPDNPTSTEIAALAADDPKTANGKPIYNGWYNAAEIFGRRLNHAQVLRQISDGSRIVQSRADTLDLNNPAVLDKWWPDG</sequence>
<comment type="caution">
    <text evidence="1">The sequence shown here is derived from an EMBL/GenBank/DDBJ whole genome shotgun (WGS) entry which is preliminary data.</text>
</comment>
<dbReference type="Proteomes" id="UP001302602">
    <property type="component" value="Unassembled WGS sequence"/>
</dbReference>
<gene>
    <name evidence="1" type="ORF">N657DRAFT_694363</name>
</gene>
<dbReference type="RefSeq" id="XP_062642308.1">
    <property type="nucleotide sequence ID" value="XM_062797279.1"/>
</dbReference>
<reference evidence="1" key="1">
    <citation type="journal article" date="2023" name="Mol. Phylogenet. Evol.">
        <title>Genome-scale phylogeny and comparative genomics of the fungal order Sordariales.</title>
        <authorList>
            <person name="Hensen N."/>
            <person name="Bonometti L."/>
            <person name="Westerberg I."/>
            <person name="Brannstrom I.O."/>
            <person name="Guillou S."/>
            <person name="Cros-Aarteil S."/>
            <person name="Calhoun S."/>
            <person name="Haridas S."/>
            <person name="Kuo A."/>
            <person name="Mondo S."/>
            <person name="Pangilinan J."/>
            <person name="Riley R."/>
            <person name="LaButti K."/>
            <person name="Andreopoulos B."/>
            <person name="Lipzen A."/>
            <person name="Chen C."/>
            <person name="Yan M."/>
            <person name="Daum C."/>
            <person name="Ng V."/>
            <person name="Clum A."/>
            <person name="Steindorff A."/>
            <person name="Ohm R.A."/>
            <person name="Martin F."/>
            <person name="Silar P."/>
            <person name="Natvig D.O."/>
            <person name="Lalanne C."/>
            <person name="Gautier V."/>
            <person name="Ament-Velasquez S.L."/>
            <person name="Kruys A."/>
            <person name="Hutchinson M.I."/>
            <person name="Powell A.J."/>
            <person name="Barry K."/>
            <person name="Miller A.N."/>
            <person name="Grigoriev I.V."/>
            <person name="Debuchy R."/>
            <person name="Gladieux P."/>
            <person name="Hiltunen Thoren M."/>
            <person name="Johannesson H."/>
        </authorList>
    </citation>
    <scope>NUCLEOTIDE SEQUENCE</scope>
    <source>
        <strain evidence="1">CBS 731.68</strain>
    </source>
</reference>
<evidence type="ECO:0000313" key="2">
    <source>
        <dbReference type="Proteomes" id="UP001302602"/>
    </source>
</evidence>
<organism evidence="1 2">
    <name type="scientific">Parathielavia appendiculata</name>
    <dbReference type="NCBI Taxonomy" id="2587402"/>
    <lineage>
        <taxon>Eukaryota</taxon>
        <taxon>Fungi</taxon>
        <taxon>Dikarya</taxon>
        <taxon>Ascomycota</taxon>
        <taxon>Pezizomycotina</taxon>
        <taxon>Sordariomycetes</taxon>
        <taxon>Sordariomycetidae</taxon>
        <taxon>Sordariales</taxon>
        <taxon>Chaetomiaceae</taxon>
        <taxon>Parathielavia</taxon>
    </lineage>
</organism>
<protein>
    <submittedName>
        <fullName evidence="1">Uncharacterized protein</fullName>
    </submittedName>
</protein>
<dbReference type="AlphaFoldDB" id="A0AAN6YY69"/>
<evidence type="ECO:0000313" key="1">
    <source>
        <dbReference type="EMBL" id="KAK4118535.1"/>
    </source>
</evidence>
<dbReference type="EMBL" id="MU853265">
    <property type="protein sequence ID" value="KAK4118535.1"/>
    <property type="molecule type" value="Genomic_DNA"/>
</dbReference>
<proteinExistence type="predicted"/>